<feature type="region of interest" description="Disordered" evidence="1">
    <location>
        <begin position="56"/>
        <end position="82"/>
    </location>
</feature>
<comment type="caution">
    <text evidence="2">The sequence shown here is derived from an EMBL/GenBank/DDBJ whole genome shotgun (WGS) entry which is preliminary data.</text>
</comment>
<feature type="compositionally biased region" description="Basic and acidic residues" evidence="1">
    <location>
        <begin position="65"/>
        <end position="82"/>
    </location>
</feature>
<proteinExistence type="predicted"/>
<evidence type="ECO:0000313" key="2">
    <source>
        <dbReference type="EMBL" id="KAF7384818.1"/>
    </source>
</evidence>
<name>A0A834JAW6_VESGE</name>
<dbReference type="Proteomes" id="UP000617340">
    <property type="component" value="Unassembled WGS sequence"/>
</dbReference>
<organism evidence="2 3">
    <name type="scientific">Vespula germanica</name>
    <name type="common">German yellow jacket</name>
    <name type="synonym">Paravespula germanica</name>
    <dbReference type="NCBI Taxonomy" id="30212"/>
    <lineage>
        <taxon>Eukaryota</taxon>
        <taxon>Metazoa</taxon>
        <taxon>Ecdysozoa</taxon>
        <taxon>Arthropoda</taxon>
        <taxon>Hexapoda</taxon>
        <taxon>Insecta</taxon>
        <taxon>Pterygota</taxon>
        <taxon>Neoptera</taxon>
        <taxon>Endopterygota</taxon>
        <taxon>Hymenoptera</taxon>
        <taxon>Apocrita</taxon>
        <taxon>Aculeata</taxon>
        <taxon>Vespoidea</taxon>
        <taxon>Vespidae</taxon>
        <taxon>Vespinae</taxon>
        <taxon>Vespula</taxon>
    </lineage>
</organism>
<keyword evidence="3" id="KW-1185">Reference proteome</keyword>
<evidence type="ECO:0000313" key="3">
    <source>
        <dbReference type="Proteomes" id="UP000617340"/>
    </source>
</evidence>
<sequence length="82" mass="9081">MVLPCFSRTSTNSTPRLTEGCRSEKLCNGNNTVQESLLPSQAIRVQVTQGCEMITLNPTTTNNTKDQDRRSSTSKDFEDAIL</sequence>
<protein>
    <submittedName>
        <fullName evidence="2">Uncharacterized protein</fullName>
    </submittedName>
</protein>
<dbReference type="EMBL" id="JACSDZ010000017">
    <property type="protein sequence ID" value="KAF7384818.1"/>
    <property type="molecule type" value="Genomic_DNA"/>
</dbReference>
<evidence type="ECO:0000256" key="1">
    <source>
        <dbReference type="SAM" id="MobiDB-lite"/>
    </source>
</evidence>
<gene>
    <name evidence="2" type="ORF">HZH68_014430</name>
</gene>
<accession>A0A834JAW6</accession>
<dbReference type="AlphaFoldDB" id="A0A834JAW6"/>
<reference evidence="2" key="1">
    <citation type="journal article" date="2020" name="G3 (Bethesda)">
        <title>High-Quality Assemblies for Three Invasive Social Wasps from the &lt;i&gt;Vespula&lt;/i&gt; Genus.</title>
        <authorList>
            <person name="Harrop T.W.R."/>
            <person name="Guhlin J."/>
            <person name="McLaughlin G.M."/>
            <person name="Permina E."/>
            <person name="Stockwell P."/>
            <person name="Gilligan J."/>
            <person name="Le Lec M.F."/>
            <person name="Gruber M.A.M."/>
            <person name="Quinn O."/>
            <person name="Lovegrove M."/>
            <person name="Duncan E.J."/>
            <person name="Remnant E.J."/>
            <person name="Van Eeckhoven J."/>
            <person name="Graham B."/>
            <person name="Knapp R.A."/>
            <person name="Langford K.W."/>
            <person name="Kronenberg Z."/>
            <person name="Press M.O."/>
            <person name="Eacker S.M."/>
            <person name="Wilson-Rankin E.E."/>
            <person name="Purcell J."/>
            <person name="Lester P.J."/>
            <person name="Dearden P.K."/>
        </authorList>
    </citation>
    <scope>NUCLEOTIDE SEQUENCE</scope>
    <source>
        <strain evidence="2">Linc-1</strain>
    </source>
</reference>